<reference evidence="2 3" key="1">
    <citation type="journal article" date="2016" name="Mol. Biol. Evol.">
        <title>Comparative Genomics of Early-Diverging Mushroom-Forming Fungi Provides Insights into the Origins of Lignocellulose Decay Capabilities.</title>
        <authorList>
            <person name="Nagy L.G."/>
            <person name="Riley R."/>
            <person name="Tritt A."/>
            <person name="Adam C."/>
            <person name="Daum C."/>
            <person name="Floudas D."/>
            <person name="Sun H."/>
            <person name="Yadav J.S."/>
            <person name="Pangilinan J."/>
            <person name="Larsson K.H."/>
            <person name="Matsuura K."/>
            <person name="Barry K."/>
            <person name="Labutti K."/>
            <person name="Kuo R."/>
            <person name="Ohm R.A."/>
            <person name="Bhattacharya S.S."/>
            <person name="Shirouzu T."/>
            <person name="Yoshinaga Y."/>
            <person name="Martin F.M."/>
            <person name="Grigoriev I.V."/>
            <person name="Hibbett D.S."/>
        </authorList>
    </citation>
    <scope>NUCLEOTIDE SEQUENCE [LARGE SCALE GENOMIC DNA]</scope>
    <source>
        <strain evidence="2 3">CBS 109695</strain>
    </source>
</reference>
<dbReference type="EMBL" id="KV417487">
    <property type="protein sequence ID" value="KZP32020.1"/>
    <property type="molecule type" value="Genomic_DNA"/>
</dbReference>
<feature type="region of interest" description="Disordered" evidence="1">
    <location>
        <begin position="89"/>
        <end position="115"/>
    </location>
</feature>
<dbReference type="Proteomes" id="UP000076532">
    <property type="component" value="Unassembled WGS sequence"/>
</dbReference>
<keyword evidence="3" id="KW-1185">Reference proteome</keyword>
<proteinExistence type="predicted"/>
<protein>
    <submittedName>
        <fullName evidence="2">Uncharacterized protein</fullName>
    </submittedName>
</protein>
<sequence>MNSFGASSLQYMRTTTPTPNSTRVQHTKACSATLPVSNRADRATLSQPTATQYNVSLPGYATSPSAPAKPAKDYEAAFGALASSYGTTGAPCLPKRDSSNSKARSSLVSRIFHTK</sequence>
<name>A0A166UTS5_9AGAM</name>
<evidence type="ECO:0000256" key="1">
    <source>
        <dbReference type="SAM" id="MobiDB-lite"/>
    </source>
</evidence>
<dbReference type="OrthoDB" id="3215388at2759"/>
<dbReference type="AlphaFoldDB" id="A0A166UTS5"/>
<gene>
    <name evidence="2" type="ORF">FIBSPDRAFT_1037134</name>
</gene>
<evidence type="ECO:0000313" key="3">
    <source>
        <dbReference type="Proteomes" id="UP000076532"/>
    </source>
</evidence>
<organism evidence="2 3">
    <name type="scientific">Athelia psychrophila</name>
    <dbReference type="NCBI Taxonomy" id="1759441"/>
    <lineage>
        <taxon>Eukaryota</taxon>
        <taxon>Fungi</taxon>
        <taxon>Dikarya</taxon>
        <taxon>Basidiomycota</taxon>
        <taxon>Agaricomycotina</taxon>
        <taxon>Agaricomycetes</taxon>
        <taxon>Agaricomycetidae</taxon>
        <taxon>Atheliales</taxon>
        <taxon>Atheliaceae</taxon>
        <taxon>Athelia</taxon>
    </lineage>
</organism>
<accession>A0A166UTS5</accession>
<evidence type="ECO:0000313" key="2">
    <source>
        <dbReference type="EMBL" id="KZP32020.1"/>
    </source>
</evidence>
<feature type="region of interest" description="Disordered" evidence="1">
    <location>
        <begin position="1"/>
        <end position="26"/>
    </location>
</feature>